<evidence type="ECO:0000313" key="3">
    <source>
        <dbReference type="WBParaSite" id="ACRNAN_scaffold23730.g22030.t1"/>
    </source>
</evidence>
<accession>A0A914DFC2</accession>
<feature type="region of interest" description="Disordered" evidence="1">
    <location>
        <begin position="1"/>
        <end position="24"/>
    </location>
</feature>
<dbReference type="Proteomes" id="UP000887540">
    <property type="component" value="Unplaced"/>
</dbReference>
<reference evidence="3" key="1">
    <citation type="submission" date="2022-11" db="UniProtKB">
        <authorList>
            <consortium name="WormBaseParasite"/>
        </authorList>
    </citation>
    <scope>IDENTIFICATION</scope>
</reference>
<sequence>TQPKCGPVKVMAYKSPRQLQSRRP</sequence>
<protein>
    <submittedName>
        <fullName evidence="3">Uncharacterized protein</fullName>
    </submittedName>
</protein>
<proteinExistence type="predicted"/>
<evidence type="ECO:0000313" key="2">
    <source>
        <dbReference type="Proteomes" id="UP000887540"/>
    </source>
</evidence>
<keyword evidence="2" id="KW-1185">Reference proteome</keyword>
<dbReference type="AlphaFoldDB" id="A0A914DFC2"/>
<organism evidence="2 3">
    <name type="scientific">Acrobeloides nanus</name>
    <dbReference type="NCBI Taxonomy" id="290746"/>
    <lineage>
        <taxon>Eukaryota</taxon>
        <taxon>Metazoa</taxon>
        <taxon>Ecdysozoa</taxon>
        <taxon>Nematoda</taxon>
        <taxon>Chromadorea</taxon>
        <taxon>Rhabditida</taxon>
        <taxon>Tylenchina</taxon>
        <taxon>Cephalobomorpha</taxon>
        <taxon>Cephaloboidea</taxon>
        <taxon>Cephalobidae</taxon>
        <taxon>Acrobeloides</taxon>
    </lineage>
</organism>
<evidence type="ECO:0000256" key="1">
    <source>
        <dbReference type="SAM" id="MobiDB-lite"/>
    </source>
</evidence>
<dbReference type="WBParaSite" id="ACRNAN_scaffold23730.g22030.t1">
    <property type="protein sequence ID" value="ACRNAN_scaffold23730.g22030.t1"/>
    <property type="gene ID" value="ACRNAN_scaffold23730.g22030"/>
</dbReference>
<name>A0A914DFC2_9BILA</name>